<evidence type="ECO:0000313" key="3">
    <source>
        <dbReference type="Proteomes" id="UP000028981"/>
    </source>
</evidence>
<dbReference type="STRING" id="46914.JP75_19475"/>
<organism evidence="2 3">
    <name type="scientific">Devosia riboflavina</name>
    <dbReference type="NCBI Taxonomy" id="46914"/>
    <lineage>
        <taxon>Bacteria</taxon>
        <taxon>Pseudomonadati</taxon>
        <taxon>Pseudomonadota</taxon>
        <taxon>Alphaproteobacteria</taxon>
        <taxon>Hyphomicrobiales</taxon>
        <taxon>Devosiaceae</taxon>
        <taxon>Devosia</taxon>
    </lineage>
</organism>
<gene>
    <name evidence="2" type="ORF">JP75_19475</name>
</gene>
<accession>A0A087LYS1</accession>
<name>A0A087LYS1_9HYPH</name>
<dbReference type="AlphaFoldDB" id="A0A087LYS1"/>
<keyword evidence="1" id="KW-0472">Membrane</keyword>
<evidence type="ECO:0000313" key="2">
    <source>
        <dbReference type="EMBL" id="KFL29774.1"/>
    </source>
</evidence>
<keyword evidence="1" id="KW-1133">Transmembrane helix</keyword>
<proteinExistence type="predicted"/>
<dbReference type="Proteomes" id="UP000028981">
    <property type="component" value="Unassembled WGS sequence"/>
</dbReference>
<sequence length="69" mass="7192">MRLLALVFAEFVGMFIDDEFLAVALLAVVGFAAVLAFFVHAPAFLVGVALLAGCLIVLVASAVKGIRRG</sequence>
<protein>
    <submittedName>
        <fullName evidence="2">Uncharacterized protein</fullName>
    </submittedName>
</protein>
<keyword evidence="3" id="KW-1185">Reference proteome</keyword>
<feature type="transmembrane region" description="Helical" evidence="1">
    <location>
        <begin position="44"/>
        <end position="63"/>
    </location>
</feature>
<keyword evidence="1" id="KW-0812">Transmembrane</keyword>
<dbReference type="EMBL" id="JQGC01000020">
    <property type="protein sequence ID" value="KFL29774.1"/>
    <property type="molecule type" value="Genomic_DNA"/>
</dbReference>
<evidence type="ECO:0000256" key="1">
    <source>
        <dbReference type="SAM" id="Phobius"/>
    </source>
</evidence>
<comment type="caution">
    <text evidence="2">The sequence shown here is derived from an EMBL/GenBank/DDBJ whole genome shotgun (WGS) entry which is preliminary data.</text>
</comment>
<reference evidence="2 3" key="1">
    <citation type="submission" date="2014-08" db="EMBL/GenBank/DDBJ databases">
        <authorList>
            <person name="Hassan Y.I."/>
            <person name="Lepp D."/>
            <person name="Zhou T."/>
        </authorList>
    </citation>
    <scope>NUCLEOTIDE SEQUENCE [LARGE SCALE GENOMIC DNA]</scope>
    <source>
        <strain evidence="2 3">IFO13584</strain>
    </source>
</reference>
<feature type="transmembrane region" description="Helical" evidence="1">
    <location>
        <begin position="20"/>
        <end position="38"/>
    </location>
</feature>